<accession>A0A1Y2B322</accession>
<evidence type="ECO:0000256" key="2">
    <source>
        <dbReference type="ARBA" id="ARBA00009699"/>
    </source>
</evidence>
<evidence type="ECO:0000256" key="4">
    <source>
        <dbReference type="ARBA" id="ARBA00022729"/>
    </source>
</evidence>
<comment type="similarity">
    <text evidence="2">Belongs to the glycosyl hydrolase 76 family.</text>
</comment>
<dbReference type="GO" id="GO:0009272">
    <property type="term" value="P:fungal-type cell wall biogenesis"/>
    <property type="evidence" value="ECO:0007669"/>
    <property type="project" value="TreeGrafter"/>
</dbReference>
<dbReference type="EC" id="3.2.1.101" evidence="3"/>
<sequence>YKSSITNAQHIEMGARLYAYTKNQVYKDYVDRIYTWMKSSSLIDPTTYAVSDGLDSRSCTLNPNYFSYHSGVLISGLAHMFKATGDTTYLQEAHKHFARIVSYFTINNVLYDPSRGSAPLMPNGFLWPVYRSIGVLYSITTDDSVKASIRTVMAASAAFNFQPCNSIWYCIRDLDPSKFVCFFGFVY</sequence>
<dbReference type="STRING" id="329046.A0A1Y2B322"/>
<evidence type="ECO:0000256" key="6">
    <source>
        <dbReference type="ARBA" id="ARBA00023180"/>
    </source>
</evidence>
<organism evidence="8 9">
    <name type="scientific">Rhizoclosmatium globosum</name>
    <dbReference type="NCBI Taxonomy" id="329046"/>
    <lineage>
        <taxon>Eukaryota</taxon>
        <taxon>Fungi</taxon>
        <taxon>Fungi incertae sedis</taxon>
        <taxon>Chytridiomycota</taxon>
        <taxon>Chytridiomycota incertae sedis</taxon>
        <taxon>Chytridiomycetes</taxon>
        <taxon>Chytridiales</taxon>
        <taxon>Chytriomycetaceae</taxon>
        <taxon>Rhizoclosmatium</taxon>
    </lineage>
</organism>
<dbReference type="InterPro" id="IPR008928">
    <property type="entry name" value="6-hairpin_glycosidase_sf"/>
</dbReference>
<dbReference type="GO" id="GO:0008496">
    <property type="term" value="F:mannan endo-1,6-alpha-mannosidase activity"/>
    <property type="evidence" value="ECO:0007669"/>
    <property type="project" value="UniProtKB-EC"/>
</dbReference>
<dbReference type="OrthoDB" id="9984024at2759"/>
<dbReference type="Pfam" id="PF03663">
    <property type="entry name" value="Glyco_hydro_76"/>
    <property type="match status" value="1"/>
</dbReference>
<dbReference type="Gene3D" id="1.50.10.20">
    <property type="match status" value="1"/>
</dbReference>
<evidence type="ECO:0000256" key="5">
    <source>
        <dbReference type="ARBA" id="ARBA00022801"/>
    </source>
</evidence>
<dbReference type="Proteomes" id="UP000193642">
    <property type="component" value="Unassembled WGS sequence"/>
</dbReference>
<evidence type="ECO:0000256" key="7">
    <source>
        <dbReference type="ARBA" id="ARBA00023295"/>
    </source>
</evidence>
<evidence type="ECO:0000256" key="3">
    <source>
        <dbReference type="ARBA" id="ARBA00012350"/>
    </source>
</evidence>
<keyword evidence="6" id="KW-0325">Glycoprotein</keyword>
<dbReference type="PANTHER" id="PTHR12145:SF36">
    <property type="entry name" value="MANNAN ENDO-1,6-ALPHA-MANNOSIDASE DCW1"/>
    <property type="match status" value="1"/>
</dbReference>
<comment type="catalytic activity">
    <reaction evidence="1">
        <text>Random hydrolysis of (1-&gt;6)-alpha-D-mannosidic linkages in unbranched (1-&gt;6)-mannans.</text>
        <dbReference type="EC" id="3.2.1.101"/>
    </reaction>
</comment>
<name>A0A1Y2B322_9FUNG</name>
<keyword evidence="5" id="KW-0378">Hydrolase</keyword>
<evidence type="ECO:0000313" key="9">
    <source>
        <dbReference type="Proteomes" id="UP000193642"/>
    </source>
</evidence>
<reference evidence="8 9" key="1">
    <citation type="submission" date="2016-07" db="EMBL/GenBank/DDBJ databases">
        <title>Pervasive Adenine N6-methylation of Active Genes in Fungi.</title>
        <authorList>
            <consortium name="DOE Joint Genome Institute"/>
            <person name="Mondo S.J."/>
            <person name="Dannebaum R.O."/>
            <person name="Kuo R.C."/>
            <person name="Labutti K."/>
            <person name="Haridas S."/>
            <person name="Kuo A."/>
            <person name="Salamov A."/>
            <person name="Ahrendt S.R."/>
            <person name="Lipzen A."/>
            <person name="Sullivan W."/>
            <person name="Andreopoulos W.B."/>
            <person name="Clum A."/>
            <person name="Lindquist E."/>
            <person name="Daum C."/>
            <person name="Ramamoorthy G.K."/>
            <person name="Gryganskyi A."/>
            <person name="Culley D."/>
            <person name="Magnuson J.K."/>
            <person name="James T.Y."/>
            <person name="O'Malley M.A."/>
            <person name="Stajich J.E."/>
            <person name="Spatafora J.W."/>
            <person name="Visel A."/>
            <person name="Grigoriev I.V."/>
        </authorList>
    </citation>
    <scope>NUCLEOTIDE SEQUENCE [LARGE SCALE GENOMIC DNA]</scope>
    <source>
        <strain evidence="8 9">JEL800</strain>
    </source>
</reference>
<dbReference type="InterPro" id="IPR014480">
    <property type="entry name" value="Mannan-1_6-alpha_mannosidase"/>
</dbReference>
<evidence type="ECO:0000313" key="8">
    <source>
        <dbReference type="EMBL" id="ORY29223.1"/>
    </source>
</evidence>
<dbReference type="EMBL" id="MCGO01000089">
    <property type="protein sequence ID" value="ORY29223.1"/>
    <property type="molecule type" value="Genomic_DNA"/>
</dbReference>
<dbReference type="PANTHER" id="PTHR12145">
    <property type="entry name" value="MANNAN ENDO-1,6-ALPHA-MANNOSIDASE DCW1"/>
    <property type="match status" value="1"/>
</dbReference>
<dbReference type="SUPFAM" id="SSF48208">
    <property type="entry name" value="Six-hairpin glycosidases"/>
    <property type="match status" value="1"/>
</dbReference>
<dbReference type="InterPro" id="IPR005198">
    <property type="entry name" value="Glyco_hydro_76"/>
</dbReference>
<evidence type="ECO:0000256" key="1">
    <source>
        <dbReference type="ARBA" id="ARBA00001452"/>
    </source>
</evidence>
<feature type="non-terminal residue" evidence="8">
    <location>
        <position position="1"/>
    </location>
</feature>
<proteinExistence type="inferred from homology"/>
<keyword evidence="7" id="KW-0326">Glycosidase</keyword>
<dbReference type="AlphaFoldDB" id="A0A1Y2B322"/>
<comment type="caution">
    <text evidence="8">The sequence shown here is derived from an EMBL/GenBank/DDBJ whole genome shotgun (WGS) entry which is preliminary data.</text>
</comment>
<keyword evidence="9" id="KW-1185">Reference proteome</keyword>
<keyword evidence="4" id="KW-0732">Signal</keyword>
<gene>
    <name evidence="8" type="ORF">BCR33DRAFT_666692</name>
</gene>
<dbReference type="GO" id="GO:0016052">
    <property type="term" value="P:carbohydrate catabolic process"/>
    <property type="evidence" value="ECO:0007669"/>
    <property type="project" value="InterPro"/>
</dbReference>
<protein>
    <recommendedName>
        <fullName evidence="3">mannan endo-1,6-alpha-mannosidase</fullName>
        <ecNumber evidence="3">3.2.1.101</ecNumber>
    </recommendedName>
</protein>